<dbReference type="AlphaFoldDB" id="A0A9X9FVE9"/>
<organism evidence="1 2">
    <name type="scientific">Pseudomonas marginalis</name>
    <name type="common">Pseudomonas panacis</name>
    <dbReference type="NCBI Taxonomy" id="298"/>
    <lineage>
        <taxon>Bacteria</taxon>
        <taxon>Pseudomonadati</taxon>
        <taxon>Pseudomonadota</taxon>
        <taxon>Gammaproteobacteria</taxon>
        <taxon>Pseudomonadales</taxon>
        <taxon>Pseudomonadaceae</taxon>
        <taxon>Pseudomonas</taxon>
    </lineage>
</organism>
<evidence type="ECO:0000313" key="1">
    <source>
        <dbReference type="EMBL" id="TWR52520.1"/>
    </source>
</evidence>
<dbReference type="RefSeq" id="WP_074846893.1">
    <property type="nucleotide sequence ID" value="NZ_FNSU01000003.1"/>
</dbReference>
<gene>
    <name evidence="1" type="ORF">FIV41_25880</name>
</gene>
<dbReference type="Proteomes" id="UP000316123">
    <property type="component" value="Unassembled WGS sequence"/>
</dbReference>
<sequence>MKVKITQEQTAANIAKVVELRQQGKSRAAIMEETGFPERFVRTHMKDVAVITKAITSQFDLAVSRVYPLAVRPQGIKDYELRNICFEVYGSKLDEEKGVYVVNYGKDNLYRIKERCKVLAAGTTSVPMFVMDWVCDEAPTASRVTLETLALELGEAIQEKVNTFMELYATGYDANQTESSEAQRKQQYAARRHILKLAIKEYSPEHTAVLLERSLSLTDALDSAIDAELPVTVQRYQQRTVEPHAGVESFDALYDAVEQAEREVVNTSDSAIVVRKPAVVIDNVPVFNVQFTPQPAPQHTEEFDDMFTNVANYSLGGFNAVHQHSDPQQHSFHA</sequence>
<reference evidence="1 2" key="1">
    <citation type="submission" date="2019-06" db="EMBL/GenBank/DDBJ databases">
        <title>Pseudomonas bimorpha sp. nov. isolated from bovine raw milk and skim milk concentrate.</title>
        <authorList>
            <person name="Hofmann K."/>
            <person name="Huptas C."/>
            <person name="Doll E."/>
            <person name="Scherer S."/>
            <person name="Wenning M."/>
        </authorList>
    </citation>
    <scope>NUCLEOTIDE SEQUENCE [LARGE SCALE GENOMIC DNA]</scope>
    <source>
        <strain evidence="1 2">DSM 13124</strain>
    </source>
</reference>
<accession>A0A9X9FVE9</accession>
<dbReference type="OrthoDB" id="6818833at2"/>
<comment type="caution">
    <text evidence="1">The sequence shown here is derived from an EMBL/GenBank/DDBJ whole genome shotgun (WGS) entry which is preliminary data.</text>
</comment>
<proteinExistence type="predicted"/>
<dbReference type="EMBL" id="VFEQ01000024">
    <property type="protein sequence ID" value="TWR52520.1"/>
    <property type="molecule type" value="Genomic_DNA"/>
</dbReference>
<evidence type="ECO:0000313" key="2">
    <source>
        <dbReference type="Proteomes" id="UP000316123"/>
    </source>
</evidence>
<name>A0A9X9FVE9_PSEMA</name>
<protein>
    <submittedName>
        <fullName evidence="1">Uncharacterized protein</fullName>
    </submittedName>
</protein>